<protein>
    <submittedName>
        <fullName evidence="2">Uncharacterized protein</fullName>
    </submittedName>
</protein>
<keyword evidence="3" id="KW-1185">Reference proteome</keyword>
<feature type="region of interest" description="Disordered" evidence="1">
    <location>
        <begin position="1"/>
        <end position="29"/>
    </location>
</feature>
<evidence type="ECO:0000313" key="3">
    <source>
        <dbReference type="Proteomes" id="UP001175211"/>
    </source>
</evidence>
<evidence type="ECO:0000256" key="1">
    <source>
        <dbReference type="SAM" id="MobiDB-lite"/>
    </source>
</evidence>
<feature type="region of interest" description="Disordered" evidence="1">
    <location>
        <begin position="1165"/>
        <end position="1203"/>
    </location>
</feature>
<accession>A0AA39N292</accession>
<comment type="caution">
    <text evidence="2">The sequence shown here is derived from an EMBL/GenBank/DDBJ whole genome shotgun (WGS) entry which is preliminary data.</text>
</comment>
<organism evidence="2 3">
    <name type="scientific">Armillaria tabescens</name>
    <name type="common">Ringless honey mushroom</name>
    <name type="synonym">Agaricus tabescens</name>
    <dbReference type="NCBI Taxonomy" id="1929756"/>
    <lineage>
        <taxon>Eukaryota</taxon>
        <taxon>Fungi</taxon>
        <taxon>Dikarya</taxon>
        <taxon>Basidiomycota</taxon>
        <taxon>Agaricomycotina</taxon>
        <taxon>Agaricomycetes</taxon>
        <taxon>Agaricomycetidae</taxon>
        <taxon>Agaricales</taxon>
        <taxon>Marasmiineae</taxon>
        <taxon>Physalacriaceae</taxon>
        <taxon>Desarmillaria</taxon>
    </lineage>
</organism>
<sequence length="1203" mass="134617">MSDDESSQSSIQNDWDLRSEEESDTDDESRVLDQVRDILDENLNIRGAMVYFQTYGMDAPNPCITIKGFGPVGFPLNNENARALMAFRQSKDSSTCRDFGKELIELHNPVWEQWVQKTVLVEACERLGLDLCRCELDKMTIQSQSSSTAENASCISSLQSEGSQLRHSFFLPRSTRITQLGSIEISLPSQFTGGDVTVAYPTMPSYPEKLTKWSEQSEQSTTVLGVRCGYVKAVAPIQTGYRVSLSYRIIAPQRSEVQPIFDPKRAVARLRDTLSPQNDPPGVVSINLSHKYQPSSSFNGSSLIGPDEVLLSCIRPVADVLGLKLLVANIVHERSEYNYIQGRYDSEDDESDDDDGEGEGDEEDEDEVDWEATRTRNRWDMSYQKPRFSSEAEIFSFIERHKDDNEADFTEDAYFYRGIEIKQMVDLDGMPVTIKNLDLQTSDIIHDAGYGQGYPEYDHGYRDDHFWENEDRGEPDVKEFDSYADEDDFLAGYVNQKWNATILLICQKWVRRGVGDRFEYAYHRLQISNSDNPNAAETAAVEFLMEWCGEDSDESDQPADDDPSAKNEQLNRAASVLTRCAIRWNDIELFSRVVRELAVMTDVAGHISVQDFVAAYNKFFWVNAERWLVDIITAWETSRLSYGLVSGVMQAAITKGDTPAIEGCQEKRDSILSSLKPVDRDEVPWLVEIAKERGIGFFRDHVLSSLREQNLCVRFWLDLGKNIWSAEDMFSSSEAFLAFISDTMKLVAQRFSALAEPDDTEFDLSCSHATKMNVSLVMDVLALCVQTGNTQHCGPILEQMMSWANRNDVKELMPWQYYSELAGKLDEFLRSQPDSTAVDDPWAPFFRAAAEMSIKQSHLNDDILATITISLNRAGGVLALKSIMNAEGIAYMAEKKKASLKRLALNMHANLLTPEAAAPARRDLDEVLMACASAVIEHFDFASLADLASEEAVNKAIALLKFCFDSGVGVNSYPAILDQLLSSAGITRAQLLKPYLTGVLVPLIGPLRTLLIGFGISIKEGPIKTFFSVVTRLFVSTVVGKKPSGTEIPDATTFGCGCSECERTKYFLHNGPTVSFDIHDVQRVRAHVEKRLQVFEAKKWSVEWGTVRGTRPLILRISKPEWLAHRQQGLGLLDSLGDTEIQKAVLGEDLPWILGALNGSVNPNNAPLSMEGASSPARCKRPLDDSEHGPSSAKKQKPHSDFF</sequence>
<feature type="region of interest" description="Disordered" evidence="1">
    <location>
        <begin position="341"/>
        <end position="373"/>
    </location>
</feature>
<dbReference type="EMBL" id="JAUEPS010000025">
    <property type="protein sequence ID" value="KAK0455536.1"/>
    <property type="molecule type" value="Genomic_DNA"/>
</dbReference>
<proteinExistence type="predicted"/>
<gene>
    <name evidence="2" type="ORF">EV420DRAFT_1554158</name>
</gene>
<dbReference type="RefSeq" id="XP_060329046.1">
    <property type="nucleotide sequence ID" value="XM_060473598.1"/>
</dbReference>
<evidence type="ECO:0000313" key="2">
    <source>
        <dbReference type="EMBL" id="KAK0455536.1"/>
    </source>
</evidence>
<dbReference type="GeneID" id="85357146"/>
<feature type="compositionally biased region" description="Acidic residues" evidence="1">
    <location>
        <begin position="346"/>
        <end position="370"/>
    </location>
</feature>
<reference evidence="2" key="1">
    <citation type="submission" date="2023-06" db="EMBL/GenBank/DDBJ databases">
        <authorList>
            <consortium name="Lawrence Berkeley National Laboratory"/>
            <person name="Ahrendt S."/>
            <person name="Sahu N."/>
            <person name="Indic B."/>
            <person name="Wong-Bajracharya J."/>
            <person name="Merenyi Z."/>
            <person name="Ke H.-M."/>
            <person name="Monk M."/>
            <person name="Kocsube S."/>
            <person name="Drula E."/>
            <person name="Lipzen A."/>
            <person name="Balint B."/>
            <person name="Henrissat B."/>
            <person name="Andreopoulos B."/>
            <person name="Martin F.M."/>
            <person name="Harder C.B."/>
            <person name="Rigling D."/>
            <person name="Ford K.L."/>
            <person name="Foster G.D."/>
            <person name="Pangilinan J."/>
            <person name="Papanicolaou A."/>
            <person name="Barry K."/>
            <person name="LaButti K."/>
            <person name="Viragh M."/>
            <person name="Koriabine M."/>
            <person name="Yan M."/>
            <person name="Riley R."/>
            <person name="Champramary S."/>
            <person name="Plett K.L."/>
            <person name="Tsai I.J."/>
            <person name="Slot J."/>
            <person name="Sipos G."/>
            <person name="Plett J."/>
            <person name="Nagy L.G."/>
            <person name="Grigoriev I.V."/>
        </authorList>
    </citation>
    <scope>NUCLEOTIDE SEQUENCE</scope>
    <source>
        <strain evidence="2">CCBAS 213</strain>
    </source>
</reference>
<name>A0AA39N292_ARMTA</name>
<dbReference type="Proteomes" id="UP001175211">
    <property type="component" value="Unassembled WGS sequence"/>
</dbReference>
<dbReference type="AlphaFoldDB" id="A0AA39N292"/>